<evidence type="ECO:0000256" key="3">
    <source>
        <dbReference type="SAM" id="SignalP"/>
    </source>
</evidence>
<dbReference type="InterPro" id="IPR017853">
    <property type="entry name" value="GH"/>
</dbReference>
<reference evidence="5" key="1">
    <citation type="submission" date="2020-05" db="EMBL/GenBank/DDBJ databases">
        <title>Phylogenomic resolution of chytrid fungi.</title>
        <authorList>
            <person name="Stajich J.E."/>
            <person name="Amses K."/>
            <person name="Simmons R."/>
            <person name="Seto K."/>
            <person name="Myers J."/>
            <person name="Bonds A."/>
            <person name="Quandt C.A."/>
            <person name="Barry K."/>
            <person name="Liu P."/>
            <person name="Grigoriev I."/>
            <person name="Longcore J.E."/>
            <person name="James T.Y."/>
        </authorList>
    </citation>
    <scope>NUCLEOTIDE SEQUENCE</scope>
    <source>
        <strain evidence="5">JEL0513</strain>
    </source>
</reference>
<dbReference type="GO" id="GO:0070492">
    <property type="term" value="F:oligosaccharide binding"/>
    <property type="evidence" value="ECO:0007669"/>
    <property type="project" value="TreeGrafter"/>
</dbReference>
<organism evidence="5 6">
    <name type="scientific">Physocladia obscura</name>
    <dbReference type="NCBI Taxonomy" id="109957"/>
    <lineage>
        <taxon>Eukaryota</taxon>
        <taxon>Fungi</taxon>
        <taxon>Fungi incertae sedis</taxon>
        <taxon>Chytridiomycota</taxon>
        <taxon>Chytridiomycota incertae sedis</taxon>
        <taxon>Chytridiomycetes</taxon>
        <taxon>Chytridiales</taxon>
        <taxon>Chytriomycetaceae</taxon>
        <taxon>Physocladia</taxon>
    </lineage>
</organism>
<feature type="chain" id="PRO_5041904224" description="Chitinase domain-containing protein 1" evidence="3">
    <location>
        <begin position="23"/>
        <end position="415"/>
    </location>
</feature>
<evidence type="ECO:0000313" key="5">
    <source>
        <dbReference type="EMBL" id="KAJ3118086.1"/>
    </source>
</evidence>
<feature type="domain" description="GH18" evidence="4">
    <location>
        <begin position="107"/>
        <end position="415"/>
    </location>
</feature>
<dbReference type="PANTHER" id="PTHR46066">
    <property type="entry name" value="CHITINASE DOMAIN-CONTAINING PROTEIN 1 FAMILY MEMBER"/>
    <property type="match status" value="1"/>
</dbReference>
<feature type="signal peptide" evidence="3">
    <location>
        <begin position="1"/>
        <end position="22"/>
    </location>
</feature>
<dbReference type="GO" id="GO:0012505">
    <property type="term" value="C:endomembrane system"/>
    <property type="evidence" value="ECO:0007669"/>
    <property type="project" value="TreeGrafter"/>
</dbReference>
<evidence type="ECO:0000256" key="1">
    <source>
        <dbReference type="ARBA" id="ARBA00009336"/>
    </source>
</evidence>
<gene>
    <name evidence="5" type="primary">CHID1</name>
    <name evidence="5" type="ORF">HK100_000679</name>
</gene>
<dbReference type="Gene3D" id="3.10.50.10">
    <property type="match status" value="1"/>
</dbReference>
<dbReference type="GO" id="GO:0005975">
    <property type="term" value="P:carbohydrate metabolic process"/>
    <property type="evidence" value="ECO:0007669"/>
    <property type="project" value="InterPro"/>
</dbReference>
<dbReference type="AlphaFoldDB" id="A0AAD5XCE1"/>
<proteinExistence type="inferred from homology"/>
<name>A0AAD5XCE1_9FUNG</name>
<dbReference type="SUPFAM" id="SSF51445">
    <property type="entry name" value="(Trans)glycosidases"/>
    <property type="match status" value="1"/>
</dbReference>
<evidence type="ECO:0000259" key="4">
    <source>
        <dbReference type="PROSITE" id="PS51910"/>
    </source>
</evidence>
<dbReference type="InterPro" id="IPR011583">
    <property type="entry name" value="Chitinase_II/V-like_cat"/>
</dbReference>
<accession>A0AAD5XCE1</accession>
<comment type="similarity">
    <text evidence="1">Belongs to the glycosyl hydrolase 18 family.</text>
</comment>
<keyword evidence="3" id="KW-0732">Signal</keyword>
<dbReference type="GO" id="GO:0008061">
    <property type="term" value="F:chitin binding"/>
    <property type="evidence" value="ECO:0007669"/>
    <property type="project" value="InterPro"/>
</dbReference>
<evidence type="ECO:0000256" key="2">
    <source>
        <dbReference type="ARBA" id="ARBA00040976"/>
    </source>
</evidence>
<keyword evidence="6" id="KW-1185">Reference proteome</keyword>
<dbReference type="EMBL" id="JADGJH010001138">
    <property type="protein sequence ID" value="KAJ3118086.1"/>
    <property type="molecule type" value="Genomic_DNA"/>
</dbReference>
<protein>
    <recommendedName>
        <fullName evidence="2">Chitinase domain-containing protein 1</fullName>
    </recommendedName>
</protein>
<dbReference type="Pfam" id="PF00704">
    <property type="entry name" value="Glyco_hydro_18"/>
    <property type="match status" value="1"/>
</dbReference>
<dbReference type="InterPro" id="IPR029070">
    <property type="entry name" value="Chitinase_insertion_sf"/>
</dbReference>
<dbReference type="Proteomes" id="UP001211907">
    <property type="component" value="Unassembled WGS sequence"/>
</dbReference>
<evidence type="ECO:0000313" key="6">
    <source>
        <dbReference type="Proteomes" id="UP001211907"/>
    </source>
</evidence>
<dbReference type="Gene3D" id="3.20.20.80">
    <property type="entry name" value="Glycosidases"/>
    <property type="match status" value="1"/>
</dbReference>
<dbReference type="SMART" id="SM00636">
    <property type="entry name" value="Glyco_18"/>
    <property type="match status" value="1"/>
</dbReference>
<comment type="caution">
    <text evidence="5">The sequence shown here is derived from an EMBL/GenBank/DDBJ whole genome shotgun (WGS) entry which is preliminary data.</text>
</comment>
<dbReference type="PANTHER" id="PTHR46066:SF2">
    <property type="entry name" value="CHITINASE DOMAIN-CONTAINING PROTEIN 1"/>
    <property type="match status" value="1"/>
</dbReference>
<dbReference type="InterPro" id="IPR001223">
    <property type="entry name" value="Glyco_hydro18_cat"/>
</dbReference>
<dbReference type="PROSITE" id="PS51910">
    <property type="entry name" value="GH18_2"/>
    <property type="match status" value="1"/>
</dbReference>
<sequence>MRLTNFWTILLLSHRVFGRILAQKPVPIRALASVAISFAAFSAEVSGLESDDYFDFGDDDGGEDVNEDFNILANEHSNEEAPTSAAKILESYSIYSSADAHTRKFVQPVLAYITPWHNRGYDIAKYFRGKFTHLSPVWYTIKPNGKNWELTGAHDVDKGWIAEVTAPVERENESDFVPQMVPRFRIEISTEEHLKSLASDDNAFSTVNKLIIQECRTQNFDGFVLEFLYSGYTQPLIQQLSFAAKTAKLQFYLVITPTHGDNVLFETPHFEGYKHLVDGFSLMTYDFSNPQKPGPNSPIHWVKDNVLRLAPNKEDRAKLLVGLNMYGNDYSKYRHESLIGSKYIKILKEYNSKFVWSSDAQEHALIYDDEDREAHVVWYPTIESVKTRVDLLENLGTGISFWEIGQGLDYFYETL</sequence>